<dbReference type="Gene3D" id="3.30.40.10">
    <property type="entry name" value="Zinc/RING finger domain, C3HC4 (zinc finger)"/>
    <property type="match status" value="1"/>
</dbReference>
<dbReference type="EMBL" id="CCKQ01009197">
    <property type="protein sequence ID" value="CDW80664.1"/>
    <property type="molecule type" value="Genomic_DNA"/>
</dbReference>
<keyword evidence="1" id="KW-0479">Metal-binding</keyword>
<evidence type="ECO:0000259" key="6">
    <source>
        <dbReference type="PROSITE" id="PS50178"/>
    </source>
</evidence>
<dbReference type="InterPro" id="IPR011011">
    <property type="entry name" value="Znf_FYVE_PHD"/>
</dbReference>
<keyword evidence="8" id="KW-1185">Reference proteome</keyword>
<feature type="coiled-coil region" evidence="5">
    <location>
        <begin position="170"/>
        <end position="250"/>
    </location>
</feature>
<organism evidence="7 8">
    <name type="scientific">Stylonychia lemnae</name>
    <name type="common">Ciliate</name>
    <dbReference type="NCBI Taxonomy" id="5949"/>
    <lineage>
        <taxon>Eukaryota</taxon>
        <taxon>Sar</taxon>
        <taxon>Alveolata</taxon>
        <taxon>Ciliophora</taxon>
        <taxon>Intramacronucleata</taxon>
        <taxon>Spirotrichea</taxon>
        <taxon>Stichotrichia</taxon>
        <taxon>Sporadotrichida</taxon>
        <taxon>Oxytrichidae</taxon>
        <taxon>Stylonychinae</taxon>
        <taxon>Stylonychia</taxon>
    </lineage>
</organism>
<dbReference type="SMART" id="SM00064">
    <property type="entry name" value="FYVE"/>
    <property type="match status" value="1"/>
</dbReference>
<dbReference type="CDD" id="cd00065">
    <property type="entry name" value="FYVE_like_SF"/>
    <property type="match status" value="1"/>
</dbReference>
<accession>A0A078AEG7</accession>
<dbReference type="GO" id="GO:0008270">
    <property type="term" value="F:zinc ion binding"/>
    <property type="evidence" value="ECO:0007669"/>
    <property type="project" value="UniProtKB-KW"/>
</dbReference>
<reference evidence="7 8" key="1">
    <citation type="submission" date="2014-06" db="EMBL/GenBank/DDBJ databases">
        <authorList>
            <person name="Swart Estienne"/>
        </authorList>
    </citation>
    <scope>NUCLEOTIDE SEQUENCE [LARGE SCALE GENOMIC DNA]</scope>
    <source>
        <strain evidence="7 8">130c</strain>
    </source>
</reference>
<feature type="domain" description="FYVE-type" evidence="6">
    <location>
        <begin position="79"/>
        <end position="144"/>
    </location>
</feature>
<dbReference type="InterPro" id="IPR017455">
    <property type="entry name" value="Znf_FYVE-rel"/>
</dbReference>
<keyword evidence="2 4" id="KW-0863">Zinc-finger</keyword>
<gene>
    <name evidence="7" type="primary">Contig2390.g2574</name>
    <name evidence="7" type="ORF">STYLEM_9667</name>
</gene>
<dbReference type="AlphaFoldDB" id="A0A078AEG7"/>
<keyword evidence="3" id="KW-0862">Zinc</keyword>
<name>A0A078AEG7_STYLE</name>
<protein>
    <submittedName>
        <fullName evidence="7">Fyve zinc finger family protein</fullName>
    </submittedName>
</protein>
<evidence type="ECO:0000256" key="5">
    <source>
        <dbReference type="SAM" id="Coils"/>
    </source>
</evidence>
<evidence type="ECO:0000256" key="2">
    <source>
        <dbReference type="ARBA" id="ARBA00022771"/>
    </source>
</evidence>
<keyword evidence="5" id="KW-0175">Coiled coil</keyword>
<dbReference type="InterPro" id="IPR013083">
    <property type="entry name" value="Znf_RING/FYVE/PHD"/>
</dbReference>
<dbReference type="SUPFAM" id="SSF57903">
    <property type="entry name" value="FYVE/PHD zinc finger"/>
    <property type="match status" value="1"/>
</dbReference>
<sequence length="340" mass="39701">MSRTPQKQFSSSISMNVTKGTSLSAQKTNHLSQLYNSSAGLNANLGGLLQNARSGKFKRAEEGLEGLPMDAKPAQESDYENADSCFSCEKELAKSLGLMRKKGRHHCRRCARTVCNNCWKNERRISQNDKKTYKVCDQCDFELSNYQLLAVLDQIQFKEKTMQSVLEKKNEVLDEEIQTSKAQRIQLQKDLEQKQDEFEQMQNKTKIKLQTLNHQYERQNSELQMLSDKQKQEYNKRQGLQQELSNLNIKEQDMQFNLQQIDQSEQSVLRDQRHLIQQMQIELPEEVFKQLQEEFEEIKLLTDSQILEKSDFLLYMNSEIQNKSQEKDKKLGLAGKKKKK</sequence>
<evidence type="ECO:0000256" key="1">
    <source>
        <dbReference type="ARBA" id="ARBA00022723"/>
    </source>
</evidence>
<evidence type="ECO:0000313" key="7">
    <source>
        <dbReference type="EMBL" id="CDW80664.1"/>
    </source>
</evidence>
<dbReference type="Proteomes" id="UP000039865">
    <property type="component" value="Unassembled WGS sequence"/>
</dbReference>
<dbReference type="PROSITE" id="PS50178">
    <property type="entry name" value="ZF_FYVE"/>
    <property type="match status" value="1"/>
</dbReference>
<proteinExistence type="predicted"/>
<dbReference type="InterPro" id="IPR000306">
    <property type="entry name" value="Znf_FYVE"/>
</dbReference>
<dbReference type="InParanoid" id="A0A078AEG7"/>
<evidence type="ECO:0000313" key="8">
    <source>
        <dbReference type="Proteomes" id="UP000039865"/>
    </source>
</evidence>
<dbReference type="Pfam" id="PF01363">
    <property type="entry name" value="FYVE"/>
    <property type="match status" value="1"/>
</dbReference>
<evidence type="ECO:0000256" key="4">
    <source>
        <dbReference type="PROSITE-ProRule" id="PRU00091"/>
    </source>
</evidence>
<evidence type="ECO:0000256" key="3">
    <source>
        <dbReference type="ARBA" id="ARBA00022833"/>
    </source>
</evidence>